<protein>
    <submittedName>
        <fullName evidence="2">Pyridoxamine 5'-phosphate oxidase-like FMN-binding protein</fullName>
    </submittedName>
</protein>
<gene>
    <name evidence="2" type="ORF">H010_13501</name>
</gene>
<dbReference type="PANTHER" id="PTHR42815:SF2">
    <property type="entry name" value="FAD-BINDING, PUTATIVE (AFU_ORTHOLOGUE AFUA_6G07600)-RELATED"/>
    <property type="match status" value="1"/>
</dbReference>
<dbReference type="Pfam" id="PF01243">
    <property type="entry name" value="PNPOx_N"/>
    <property type="match status" value="1"/>
</dbReference>
<reference evidence="2" key="1">
    <citation type="submission" date="2013-01" db="EMBL/GenBank/DDBJ databases">
        <title>Genome draft of Hydrogenophaga taeniospiralis 2K1.</title>
        <authorList>
            <person name="Gomila M."/>
            <person name="Lalucat J."/>
        </authorList>
    </citation>
    <scope>NUCLEOTIDE SEQUENCE</scope>
    <source>
        <strain evidence="2">CCUG 15921</strain>
    </source>
</reference>
<dbReference type="OrthoDB" id="9796486at2"/>
<dbReference type="Proteomes" id="UP001152876">
    <property type="component" value="Unassembled WGS sequence"/>
</dbReference>
<feature type="domain" description="Pyridoxamine 5'-phosphate oxidase N-terminal" evidence="1">
    <location>
        <begin position="34"/>
        <end position="149"/>
    </location>
</feature>
<keyword evidence="3" id="KW-1185">Reference proteome</keyword>
<accession>A0A9X4NTB8</accession>
<dbReference type="InterPro" id="IPR012349">
    <property type="entry name" value="Split_barrel_FMN-bd"/>
</dbReference>
<dbReference type="Gene3D" id="2.30.110.10">
    <property type="entry name" value="Electron Transport, Fmn-binding Protein, Chain A"/>
    <property type="match status" value="1"/>
</dbReference>
<evidence type="ECO:0000259" key="1">
    <source>
        <dbReference type="Pfam" id="PF01243"/>
    </source>
</evidence>
<comment type="caution">
    <text evidence="2">The sequence shown here is derived from an EMBL/GenBank/DDBJ whole genome shotgun (WGS) entry which is preliminary data.</text>
</comment>
<organism evidence="2 3">
    <name type="scientific">Hydrogenophaga taeniospiralis CCUG 15921</name>
    <dbReference type="NCBI Taxonomy" id="1281780"/>
    <lineage>
        <taxon>Bacteria</taxon>
        <taxon>Pseudomonadati</taxon>
        <taxon>Pseudomonadota</taxon>
        <taxon>Betaproteobacteria</taxon>
        <taxon>Burkholderiales</taxon>
        <taxon>Comamonadaceae</taxon>
        <taxon>Hydrogenophaga</taxon>
    </lineage>
</organism>
<dbReference type="InterPro" id="IPR011576">
    <property type="entry name" value="Pyridox_Oxase_N"/>
</dbReference>
<dbReference type="AlphaFoldDB" id="A0A9X4NTB8"/>
<dbReference type="EMBL" id="AOGK01000011">
    <property type="protein sequence ID" value="MDG5976274.1"/>
    <property type="molecule type" value="Genomic_DNA"/>
</dbReference>
<name>A0A9X4NTB8_9BURK</name>
<dbReference type="SUPFAM" id="SSF50475">
    <property type="entry name" value="FMN-binding split barrel"/>
    <property type="match status" value="1"/>
</dbReference>
<dbReference type="PANTHER" id="PTHR42815">
    <property type="entry name" value="FAD-BINDING, PUTATIVE (AFU_ORTHOLOGUE AFUA_6G07600)-RELATED"/>
    <property type="match status" value="1"/>
</dbReference>
<proteinExistence type="predicted"/>
<evidence type="ECO:0000313" key="3">
    <source>
        <dbReference type="Proteomes" id="UP001152876"/>
    </source>
</evidence>
<dbReference type="InterPro" id="IPR024029">
    <property type="entry name" value="Pyridox_Oxase_FMN-dep"/>
</dbReference>
<sequence length="205" mass="22406">MNITTLESLRALYDPVRERSAKKELPQLDAHAIRFIGLSPLVVLSSAGASGAQDASPRGGEPGFVKVLDAHTLLIPDAPGNNRLDTLENIVQTGQLGLLFLLPGVDETLRVNGSAVLTTDEADRTRCADARRVPKLVIRVTVQASYLHCAKALMRSSLWDASRHVARSVLPSMGEMLRDQIGERLSADAPVETQEQMLERYRQTL</sequence>
<dbReference type="NCBIfam" id="TIGR04025">
    <property type="entry name" value="PPOX_FMN_DR2398"/>
    <property type="match status" value="1"/>
</dbReference>
<evidence type="ECO:0000313" key="2">
    <source>
        <dbReference type="EMBL" id="MDG5976274.1"/>
    </source>
</evidence>
<dbReference type="RefSeq" id="WP_068174056.1">
    <property type="nucleotide sequence ID" value="NZ_AOGK01000011.1"/>
</dbReference>